<protein>
    <submittedName>
        <fullName evidence="2">Uncharacterized protein</fullName>
    </submittedName>
</protein>
<feature type="non-terminal residue" evidence="2">
    <location>
        <position position="1"/>
    </location>
</feature>
<gene>
    <name evidence="2" type="ORF">EWM64_g10223</name>
</gene>
<organism evidence="2 3">
    <name type="scientific">Hericium alpestre</name>
    <dbReference type="NCBI Taxonomy" id="135208"/>
    <lineage>
        <taxon>Eukaryota</taxon>
        <taxon>Fungi</taxon>
        <taxon>Dikarya</taxon>
        <taxon>Basidiomycota</taxon>
        <taxon>Agaricomycotina</taxon>
        <taxon>Agaricomycetes</taxon>
        <taxon>Russulales</taxon>
        <taxon>Hericiaceae</taxon>
        <taxon>Hericium</taxon>
    </lineage>
</organism>
<evidence type="ECO:0000313" key="2">
    <source>
        <dbReference type="EMBL" id="TFY73789.1"/>
    </source>
</evidence>
<dbReference type="EMBL" id="SFCI01002546">
    <property type="protein sequence ID" value="TFY73789.1"/>
    <property type="molecule type" value="Genomic_DNA"/>
</dbReference>
<evidence type="ECO:0000313" key="3">
    <source>
        <dbReference type="Proteomes" id="UP000298061"/>
    </source>
</evidence>
<feature type="region of interest" description="Disordered" evidence="1">
    <location>
        <begin position="90"/>
        <end position="138"/>
    </location>
</feature>
<feature type="compositionally biased region" description="Basic and acidic residues" evidence="1">
    <location>
        <begin position="107"/>
        <end position="127"/>
    </location>
</feature>
<proteinExistence type="predicted"/>
<name>A0A4Y9ZK27_9AGAM</name>
<dbReference type="Proteomes" id="UP000298061">
    <property type="component" value="Unassembled WGS sequence"/>
</dbReference>
<dbReference type="AlphaFoldDB" id="A0A4Y9ZK27"/>
<sequence>VMAEVFDEAERLVSRQIWIGGITKISVILQYTWNERVPKDDFYESMLGQLLAKFRTLIAPLYMGADARKAALPNFADSTKVLELFDSFKGLSFPENDPSVDRLASGDNKRKADEGMDRDLQDSTVERRSKRSRVSQRG</sequence>
<reference evidence="2 3" key="1">
    <citation type="submission" date="2019-02" db="EMBL/GenBank/DDBJ databases">
        <title>Genome sequencing of the rare red list fungi Hericium alpestre (H. flagellum).</title>
        <authorList>
            <person name="Buettner E."/>
            <person name="Kellner H."/>
        </authorList>
    </citation>
    <scope>NUCLEOTIDE SEQUENCE [LARGE SCALE GENOMIC DNA]</scope>
    <source>
        <strain evidence="2 3">DSM 108284</strain>
    </source>
</reference>
<evidence type="ECO:0000256" key="1">
    <source>
        <dbReference type="SAM" id="MobiDB-lite"/>
    </source>
</evidence>
<comment type="caution">
    <text evidence="2">The sequence shown here is derived from an EMBL/GenBank/DDBJ whole genome shotgun (WGS) entry which is preliminary data.</text>
</comment>
<accession>A0A4Y9ZK27</accession>
<keyword evidence="3" id="KW-1185">Reference proteome</keyword>
<feature type="compositionally biased region" description="Basic residues" evidence="1">
    <location>
        <begin position="128"/>
        <end position="138"/>
    </location>
</feature>